<evidence type="ECO:0000256" key="7">
    <source>
        <dbReference type="ARBA" id="ARBA00023264"/>
    </source>
</evidence>
<sequence>MIKIAIDAMGGDFAPEEIVKGIEIARDRYPELAFELYGTEEAVRPLIQNFDRLTLVPTTEVIEMGEEPVKAMKNKTDSSMVRAAQAVKNGEADAFFSAGNTGAILSSAIFIVGRIKGVDRPALASALPSFGGPNDSFVFMDLGANAENKPSHLYQYGILGSFYAGSVMGIKQPRVRLLNNGGEEDKGDDTHKAAHQLMKQTASFNFLGNVEAREILEGTADVVVADGFSGNATLKAIEGTAMTMLDQLKSAIKGSGIRGMLGALLLKPALKSLKHELDFNDQGGAVVLGVKAPVIKTHGSAKASAVANSMGQIQTMVKEDLVGKTTTFIKENADALKAKKIEK</sequence>
<keyword evidence="7 10" id="KW-1208">Phospholipid metabolism</keyword>
<dbReference type="PANTHER" id="PTHR30100:SF1">
    <property type="entry name" value="PHOSPHATE ACYLTRANSFERASE"/>
    <property type="match status" value="1"/>
</dbReference>
<evidence type="ECO:0000313" key="12">
    <source>
        <dbReference type="Proteomes" id="UP000253891"/>
    </source>
</evidence>
<dbReference type="UniPathway" id="UPA00085"/>
<keyword evidence="6 10" id="KW-0594">Phospholipid biosynthesis</keyword>
<evidence type="ECO:0000256" key="10">
    <source>
        <dbReference type="HAMAP-Rule" id="MF_00019"/>
    </source>
</evidence>
<comment type="subcellular location">
    <subcellularLocation>
        <location evidence="10">Cytoplasm</location>
    </subcellularLocation>
    <text evidence="10">Associated with the membrane possibly through PlsY.</text>
</comment>
<accession>A0A0K8MGF9</accession>
<dbReference type="PIRSF" id="PIRSF002465">
    <property type="entry name" value="Phsphlp_syn_PlsX"/>
    <property type="match status" value="1"/>
</dbReference>
<comment type="similarity">
    <text evidence="10">Belongs to the PlsX family.</text>
</comment>
<dbReference type="GO" id="GO:0006633">
    <property type="term" value="P:fatty acid biosynthetic process"/>
    <property type="evidence" value="ECO:0007669"/>
    <property type="project" value="UniProtKB-UniRule"/>
</dbReference>
<dbReference type="GO" id="GO:0005737">
    <property type="term" value="C:cytoplasm"/>
    <property type="evidence" value="ECO:0007669"/>
    <property type="project" value="UniProtKB-SubCell"/>
</dbReference>
<dbReference type="GO" id="GO:0043811">
    <property type="term" value="F:phosphate:acyl-[acyl carrier protein] acyltransferase activity"/>
    <property type="evidence" value="ECO:0007669"/>
    <property type="project" value="UniProtKB-UniRule"/>
</dbReference>
<dbReference type="SUPFAM" id="SSF53659">
    <property type="entry name" value="Isocitrate/Isopropylmalate dehydrogenase-like"/>
    <property type="match status" value="1"/>
</dbReference>
<comment type="pathway">
    <text evidence="10">Lipid metabolism; phospholipid metabolism.</text>
</comment>
<keyword evidence="5 10" id="KW-0443">Lipid metabolism</keyword>
<dbReference type="STRING" id="157463.GCA_001047075_00566"/>
<dbReference type="PANTHER" id="PTHR30100">
    <property type="entry name" value="FATTY ACID/PHOSPHOLIPID SYNTHESIS PROTEIN PLSX"/>
    <property type="match status" value="1"/>
</dbReference>
<evidence type="ECO:0000256" key="3">
    <source>
        <dbReference type="ARBA" id="ARBA00022516"/>
    </source>
</evidence>
<keyword evidence="12" id="KW-1185">Reference proteome</keyword>
<evidence type="ECO:0000256" key="1">
    <source>
        <dbReference type="ARBA" id="ARBA00001232"/>
    </source>
</evidence>
<dbReference type="Proteomes" id="UP000253891">
    <property type="component" value="Unassembled WGS sequence"/>
</dbReference>
<dbReference type="Pfam" id="PF02504">
    <property type="entry name" value="FA_synthesis"/>
    <property type="match status" value="1"/>
</dbReference>
<gene>
    <name evidence="10" type="primary">plsX</name>
    <name evidence="11" type="ORF">FFIC_231330</name>
</gene>
<dbReference type="GO" id="GO:0008654">
    <property type="term" value="P:phospholipid biosynthetic process"/>
    <property type="evidence" value="ECO:0007669"/>
    <property type="project" value="UniProtKB-KW"/>
</dbReference>
<proteinExistence type="inferred from homology"/>
<reference evidence="11 12" key="1">
    <citation type="journal article" date="2015" name="BMC Genomics">
        <title>Comparative genomics of Fructobacillus spp. and Leuconostoc spp. reveals niche-specific evolution of Fructobacillus spp.</title>
        <authorList>
            <person name="Endo A."/>
            <person name="Tanizawa Y."/>
            <person name="Tanaka N."/>
            <person name="Maeno S."/>
            <person name="Kumar H."/>
            <person name="Shiwa Y."/>
            <person name="Okada S."/>
            <person name="Yoshikawa H."/>
            <person name="Dicks L."/>
            <person name="Nakagawa J."/>
            <person name="Arita M."/>
        </authorList>
    </citation>
    <scope>NUCLEOTIDE SEQUENCE [LARGE SCALE GENOMIC DNA]</scope>
    <source>
        <strain evidence="11 12">JCM 12225</strain>
    </source>
</reference>
<keyword evidence="4 10" id="KW-0808">Transferase</keyword>
<dbReference type="NCBIfam" id="TIGR00182">
    <property type="entry name" value="plsX"/>
    <property type="match status" value="1"/>
</dbReference>
<organism evidence="11 12">
    <name type="scientific">Fructobacillus ficulneus</name>
    <dbReference type="NCBI Taxonomy" id="157463"/>
    <lineage>
        <taxon>Bacteria</taxon>
        <taxon>Bacillati</taxon>
        <taxon>Bacillota</taxon>
        <taxon>Bacilli</taxon>
        <taxon>Lactobacillales</taxon>
        <taxon>Lactobacillaceae</taxon>
        <taxon>Fructobacillus</taxon>
    </lineage>
</organism>
<protein>
    <recommendedName>
        <fullName evidence="8 10">Phosphate acyltransferase</fullName>
        <ecNumber evidence="8 10">2.3.1.274</ecNumber>
    </recommendedName>
    <alternativeName>
        <fullName evidence="10">Acyl-ACP phosphotransacylase</fullName>
    </alternativeName>
    <alternativeName>
        <fullName evidence="10">Acyl-[acyl-carrier-protein]--phosphate acyltransferase</fullName>
    </alternativeName>
    <alternativeName>
        <fullName evidence="10">Phosphate-acyl-ACP acyltransferase</fullName>
    </alternativeName>
</protein>
<dbReference type="EMBL" id="DF968000">
    <property type="protein sequence ID" value="GAO99646.1"/>
    <property type="molecule type" value="Genomic_DNA"/>
</dbReference>
<dbReference type="AlphaFoldDB" id="A0A0K8MGF9"/>
<keyword evidence="3 10" id="KW-0444">Lipid biosynthesis</keyword>
<dbReference type="EC" id="2.3.1.274" evidence="8 10"/>
<evidence type="ECO:0000313" key="11">
    <source>
        <dbReference type="EMBL" id="GAO99646.1"/>
    </source>
</evidence>
<dbReference type="HAMAP" id="MF_00019">
    <property type="entry name" value="PlsX"/>
    <property type="match status" value="1"/>
</dbReference>
<evidence type="ECO:0000256" key="6">
    <source>
        <dbReference type="ARBA" id="ARBA00023209"/>
    </source>
</evidence>
<dbReference type="Gene3D" id="3.40.718.10">
    <property type="entry name" value="Isopropylmalate Dehydrogenase"/>
    <property type="match status" value="1"/>
</dbReference>
<evidence type="ECO:0000256" key="9">
    <source>
        <dbReference type="ARBA" id="ARBA00046608"/>
    </source>
</evidence>
<dbReference type="InterPro" id="IPR012281">
    <property type="entry name" value="Phospholipid_synth_PlsX-like"/>
</dbReference>
<keyword evidence="2 10" id="KW-0963">Cytoplasm</keyword>
<evidence type="ECO:0000256" key="4">
    <source>
        <dbReference type="ARBA" id="ARBA00022679"/>
    </source>
</evidence>
<evidence type="ECO:0000256" key="2">
    <source>
        <dbReference type="ARBA" id="ARBA00022490"/>
    </source>
</evidence>
<evidence type="ECO:0000256" key="5">
    <source>
        <dbReference type="ARBA" id="ARBA00023098"/>
    </source>
</evidence>
<comment type="function">
    <text evidence="10">Catalyzes the reversible formation of acyl-phosphate (acyl-PO(4)) from acyl-[acyl-carrier-protein] (acyl-ACP). This enzyme utilizes acyl-ACP as fatty acyl donor, but not acyl-CoA.</text>
</comment>
<comment type="catalytic activity">
    <reaction evidence="1 10">
        <text>a fatty acyl-[ACP] + phosphate = an acyl phosphate + holo-[ACP]</text>
        <dbReference type="Rhea" id="RHEA:42292"/>
        <dbReference type="Rhea" id="RHEA-COMP:9685"/>
        <dbReference type="Rhea" id="RHEA-COMP:14125"/>
        <dbReference type="ChEBI" id="CHEBI:43474"/>
        <dbReference type="ChEBI" id="CHEBI:59918"/>
        <dbReference type="ChEBI" id="CHEBI:64479"/>
        <dbReference type="ChEBI" id="CHEBI:138651"/>
        <dbReference type="EC" id="2.3.1.274"/>
    </reaction>
</comment>
<dbReference type="InterPro" id="IPR003664">
    <property type="entry name" value="FA_synthesis"/>
</dbReference>
<comment type="subunit">
    <text evidence="9 10">Homodimer. Probably interacts with PlsY.</text>
</comment>
<evidence type="ECO:0000256" key="8">
    <source>
        <dbReference type="ARBA" id="ARBA00024069"/>
    </source>
</evidence>
<name>A0A0K8MGF9_9LACO</name>